<evidence type="ECO:0000256" key="1">
    <source>
        <dbReference type="ARBA" id="ARBA00004651"/>
    </source>
</evidence>
<dbReference type="SMART" id="SM00831">
    <property type="entry name" value="Cation_ATPase_N"/>
    <property type="match status" value="1"/>
</dbReference>
<evidence type="ECO:0000259" key="4">
    <source>
        <dbReference type="SMART" id="SM00831"/>
    </source>
</evidence>
<dbReference type="OMA" id="LDNCFCC"/>
<dbReference type="OrthoDB" id="158672at2759"/>
<dbReference type="Pfam" id="PF00690">
    <property type="entry name" value="Cation_ATPase_N"/>
    <property type="match status" value="1"/>
</dbReference>
<keyword evidence="3" id="KW-1133">Transmembrane helix</keyword>
<evidence type="ECO:0000313" key="6">
    <source>
        <dbReference type="Proteomes" id="UP000023152"/>
    </source>
</evidence>
<dbReference type="InterPro" id="IPR004014">
    <property type="entry name" value="ATPase_P-typ_cation-transptr_N"/>
</dbReference>
<accession>X6MYN4</accession>
<comment type="subcellular location">
    <subcellularLocation>
        <location evidence="1">Cell membrane</location>
        <topology evidence="1">Multi-pass membrane protein</topology>
    </subcellularLocation>
</comment>
<dbReference type="Gene3D" id="2.70.150.10">
    <property type="entry name" value="Calcium-transporting ATPase, cytoplasmic transduction domain A"/>
    <property type="match status" value="1"/>
</dbReference>
<dbReference type="GO" id="GO:1902600">
    <property type="term" value="P:proton transmembrane transport"/>
    <property type="evidence" value="ECO:0007669"/>
    <property type="project" value="TreeGrafter"/>
</dbReference>
<dbReference type="InterPro" id="IPR023298">
    <property type="entry name" value="ATPase_P-typ_TM_dom_sf"/>
</dbReference>
<keyword evidence="3" id="KW-0812">Transmembrane</keyword>
<name>X6MYN4_RETFI</name>
<feature type="domain" description="Cation-transporting P-type ATPase N-terminal" evidence="4">
    <location>
        <begin position="21"/>
        <end position="107"/>
    </location>
</feature>
<dbReference type="Gene3D" id="1.20.1110.10">
    <property type="entry name" value="Calcium-transporting ATPase, transmembrane domain"/>
    <property type="match status" value="1"/>
</dbReference>
<comment type="caution">
    <text evidence="5">The sequence shown here is derived from an EMBL/GenBank/DDBJ whole genome shotgun (WGS) entry which is preliminary data.</text>
</comment>
<dbReference type="AlphaFoldDB" id="X6MYN4"/>
<dbReference type="EMBL" id="ASPP01014697">
    <property type="protein sequence ID" value="ETO18599.1"/>
    <property type="molecule type" value="Genomic_DNA"/>
</dbReference>
<evidence type="ECO:0000313" key="5">
    <source>
        <dbReference type="EMBL" id="ETO18599.1"/>
    </source>
</evidence>
<evidence type="ECO:0000256" key="3">
    <source>
        <dbReference type="SAM" id="Phobius"/>
    </source>
</evidence>
<dbReference type="PANTHER" id="PTHR43294">
    <property type="entry name" value="SODIUM/POTASSIUM-TRANSPORTING ATPASE SUBUNIT ALPHA"/>
    <property type="match status" value="1"/>
</dbReference>
<keyword evidence="6" id="KW-1185">Reference proteome</keyword>
<dbReference type="Proteomes" id="UP000023152">
    <property type="component" value="Unassembled WGS sequence"/>
</dbReference>
<dbReference type="InterPro" id="IPR050510">
    <property type="entry name" value="Cation_transp_ATPase_P-type"/>
</dbReference>
<dbReference type="SUPFAM" id="SSF81665">
    <property type="entry name" value="Calcium ATPase, transmembrane domain M"/>
    <property type="match status" value="1"/>
</dbReference>
<sequence length="295" mass="32653">MEISTTSKTRDEEQKSLLSMDWHLFPLEDLTKRLGCYDIKGYVDLQNAKNSFGLPNDEAERRLERDGKNMLTGQKEPSPVIQYLKKFLDPLIMVLNICGVVSFVIYGLDPTQYVNLYLAVGVVIVVLVSVTLGYIQEGRSRAVMAHFMKLMSAKCTVIREGREIIIETANLVRGDVVFLRVGDAVPADVRLLFVNEIKLENSVLTGESVPVACQDTCPDDKTPLFEASNVAWSSTNVVEGEALGIVFACGNDSRIGSISALTDKTGRVESTLQKEIKRFVYIVASFALAQSILFT</sequence>
<dbReference type="GO" id="GO:0030007">
    <property type="term" value="P:intracellular potassium ion homeostasis"/>
    <property type="evidence" value="ECO:0007669"/>
    <property type="project" value="TreeGrafter"/>
</dbReference>
<keyword evidence="2" id="KW-1003">Cell membrane</keyword>
<evidence type="ECO:0000256" key="2">
    <source>
        <dbReference type="ARBA" id="ARBA00022475"/>
    </source>
</evidence>
<dbReference type="PANTHER" id="PTHR43294:SF21">
    <property type="entry name" value="CATION TRANSPORTING ATPASE"/>
    <property type="match status" value="1"/>
</dbReference>
<dbReference type="InterPro" id="IPR059000">
    <property type="entry name" value="ATPase_P-type_domA"/>
</dbReference>
<dbReference type="GO" id="GO:0005886">
    <property type="term" value="C:plasma membrane"/>
    <property type="evidence" value="ECO:0007669"/>
    <property type="project" value="UniProtKB-SubCell"/>
</dbReference>
<protein>
    <submittedName>
        <fullName evidence="5">P-type ATPase</fullName>
    </submittedName>
</protein>
<feature type="transmembrane region" description="Helical" evidence="3">
    <location>
        <begin position="114"/>
        <end position="135"/>
    </location>
</feature>
<gene>
    <name evidence="5" type="ORF">RFI_18669</name>
</gene>
<keyword evidence="3" id="KW-0472">Membrane</keyword>
<proteinExistence type="predicted"/>
<dbReference type="GO" id="GO:0005391">
    <property type="term" value="F:P-type sodium:potassium-exchanging transporter activity"/>
    <property type="evidence" value="ECO:0007669"/>
    <property type="project" value="TreeGrafter"/>
</dbReference>
<dbReference type="Pfam" id="PF00122">
    <property type="entry name" value="E1-E2_ATPase"/>
    <property type="match status" value="1"/>
</dbReference>
<reference evidence="5 6" key="1">
    <citation type="journal article" date="2013" name="Curr. Biol.">
        <title>The Genome of the Foraminiferan Reticulomyxa filosa.</title>
        <authorList>
            <person name="Glockner G."/>
            <person name="Hulsmann N."/>
            <person name="Schleicher M."/>
            <person name="Noegel A.A."/>
            <person name="Eichinger L."/>
            <person name="Gallinger C."/>
            <person name="Pawlowski J."/>
            <person name="Sierra R."/>
            <person name="Euteneuer U."/>
            <person name="Pillet L."/>
            <person name="Moustafa A."/>
            <person name="Platzer M."/>
            <person name="Groth M."/>
            <person name="Szafranski K."/>
            <person name="Schliwa M."/>
        </authorList>
    </citation>
    <scope>NUCLEOTIDE SEQUENCE [LARGE SCALE GENOMIC DNA]</scope>
</reference>
<dbReference type="SUPFAM" id="SSF81653">
    <property type="entry name" value="Calcium ATPase, transduction domain A"/>
    <property type="match status" value="1"/>
</dbReference>
<dbReference type="InterPro" id="IPR008250">
    <property type="entry name" value="ATPase_P-typ_transduc_dom_A_sf"/>
</dbReference>
<organism evidence="5 6">
    <name type="scientific">Reticulomyxa filosa</name>
    <dbReference type="NCBI Taxonomy" id="46433"/>
    <lineage>
        <taxon>Eukaryota</taxon>
        <taxon>Sar</taxon>
        <taxon>Rhizaria</taxon>
        <taxon>Retaria</taxon>
        <taxon>Foraminifera</taxon>
        <taxon>Monothalamids</taxon>
        <taxon>Reticulomyxidae</taxon>
        <taxon>Reticulomyxa</taxon>
    </lineage>
</organism>
<dbReference type="GO" id="GO:0036376">
    <property type="term" value="P:sodium ion export across plasma membrane"/>
    <property type="evidence" value="ECO:0007669"/>
    <property type="project" value="TreeGrafter"/>
</dbReference>
<dbReference type="GO" id="GO:1990573">
    <property type="term" value="P:potassium ion import across plasma membrane"/>
    <property type="evidence" value="ECO:0007669"/>
    <property type="project" value="TreeGrafter"/>
</dbReference>
<feature type="transmembrane region" description="Helical" evidence="3">
    <location>
        <begin position="87"/>
        <end position="108"/>
    </location>
</feature>
<dbReference type="GO" id="GO:0006883">
    <property type="term" value="P:intracellular sodium ion homeostasis"/>
    <property type="evidence" value="ECO:0007669"/>
    <property type="project" value="TreeGrafter"/>
</dbReference>